<evidence type="ECO:0000256" key="2">
    <source>
        <dbReference type="ARBA" id="ARBA00022679"/>
    </source>
</evidence>
<dbReference type="CDD" id="cd01647">
    <property type="entry name" value="RT_LTR"/>
    <property type="match status" value="1"/>
</dbReference>
<evidence type="ECO:0000313" key="11">
    <source>
        <dbReference type="Proteomes" id="UP000719412"/>
    </source>
</evidence>
<evidence type="ECO:0000259" key="9">
    <source>
        <dbReference type="PROSITE" id="PS50878"/>
    </source>
</evidence>
<dbReference type="GO" id="GO:0004519">
    <property type="term" value="F:endonuclease activity"/>
    <property type="evidence" value="ECO:0007669"/>
    <property type="project" value="UniProtKB-KW"/>
</dbReference>
<feature type="domain" description="Reverse transcriptase" evidence="9">
    <location>
        <begin position="152"/>
        <end position="331"/>
    </location>
</feature>
<dbReference type="AlphaFoldDB" id="A0A8J6LGS2"/>
<dbReference type="Pfam" id="PF00078">
    <property type="entry name" value="RVT_1"/>
    <property type="match status" value="1"/>
</dbReference>
<dbReference type="PROSITE" id="PS50878">
    <property type="entry name" value="RT_POL"/>
    <property type="match status" value="1"/>
</dbReference>
<gene>
    <name evidence="10" type="ORF">GEV33_000692</name>
</gene>
<evidence type="ECO:0000256" key="3">
    <source>
        <dbReference type="ARBA" id="ARBA00022695"/>
    </source>
</evidence>
<dbReference type="GO" id="GO:0006508">
    <property type="term" value="P:proteolysis"/>
    <property type="evidence" value="ECO:0007669"/>
    <property type="project" value="UniProtKB-KW"/>
</dbReference>
<keyword evidence="1" id="KW-0645">Protease</keyword>
<accession>A0A8J6LGS2</accession>
<evidence type="ECO:0000256" key="1">
    <source>
        <dbReference type="ARBA" id="ARBA00022670"/>
    </source>
</evidence>
<reference evidence="10" key="2">
    <citation type="submission" date="2021-08" db="EMBL/GenBank/DDBJ databases">
        <authorList>
            <person name="Eriksson T."/>
        </authorList>
    </citation>
    <scope>NUCLEOTIDE SEQUENCE</scope>
    <source>
        <strain evidence="10">Stoneville</strain>
        <tissue evidence="10">Whole head</tissue>
    </source>
</reference>
<sequence>MGKAEKTTGTKPLAADDGAREYGPSILTGVATQPAVHDGRGARKVYHGHDDSREAVMDYEVEPSSRCYSPIRTHLATLHLRPVEGASLPEVVKEQLNALLDDYVELFANTGPPTPLAEHRIDTGDSAPIASPPYRLAPGKTQILYTQINAMLEAGIIEECESAWASPVVLVPKPDGSSQVCVDYRRVNAITKPDTYPLPRLDDLVNTISPVGCISTLDLQAGYWQIQIRPEDRDKTAFVCPFGMYRFLQMPFGLRNAPASFQRLIDRFKTVLPDVILLAYLDDLIVFSPDPNKHLDDLRSVLALMRKFPLRMNRDKCAFGCTEVKYLGHRITTDGVGVNPDNVLAVNKMPAPKNPKELQFFLQTCSGRTSPGTGAPLSEKPFKH</sequence>
<dbReference type="GO" id="GO:0003964">
    <property type="term" value="F:RNA-directed DNA polymerase activity"/>
    <property type="evidence" value="ECO:0007669"/>
    <property type="project" value="UniProtKB-KW"/>
</dbReference>
<proteinExistence type="predicted"/>
<dbReference type="PANTHER" id="PTHR24559:SF454">
    <property type="entry name" value="RIBONUCLEASE H"/>
    <property type="match status" value="1"/>
</dbReference>
<dbReference type="GO" id="GO:0008233">
    <property type="term" value="F:peptidase activity"/>
    <property type="evidence" value="ECO:0007669"/>
    <property type="project" value="UniProtKB-KW"/>
</dbReference>
<dbReference type="InterPro" id="IPR000477">
    <property type="entry name" value="RT_dom"/>
</dbReference>
<dbReference type="PANTHER" id="PTHR24559">
    <property type="entry name" value="TRANSPOSON TY3-I GAG-POL POLYPROTEIN"/>
    <property type="match status" value="1"/>
</dbReference>
<dbReference type="InterPro" id="IPR043502">
    <property type="entry name" value="DNA/RNA_pol_sf"/>
</dbReference>
<evidence type="ECO:0000313" key="10">
    <source>
        <dbReference type="EMBL" id="KAH0822099.1"/>
    </source>
</evidence>
<evidence type="ECO:0000256" key="4">
    <source>
        <dbReference type="ARBA" id="ARBA00022722"/>
    </source>
</evidence>
<evidence type="ECO:0000256" key="7">
    <source>
        <dbReference type="ARBA" id="ARBA00022918"/>
    </source>
</evidence>
<keyword evidence="5" id="KW-0255">Endonuclease</keyword>
<keyword evidence="6" id="KW-0378">Hydrolase</keyword>
<protein>
    <recommendedName>
        <fullName evidence="9">Reverse transcriptase domain-containing protein</fullName>
    </recommendedName>
</protein>
<dbReference type="EMBL" id="JABDTM020004315">
    <property type="protein sequence ID" value="KAH0822099.1"/>
    <property type="molecule type" value="Genomic_DNA"/>
</dbReference>
<dbReference type="InterPro" id="IPR053134">
    <property type="entry name" value="RNA-dir_DNA_polymerase"/>
</dbReference>
<name>A0A8J6LGS2_TENMO</name>
<dbReference type="Gene3D" id="3.30.70.270">
    <property type="match status" value="1"/>
</dbReference>
<dbReference type="InterPro" id="IPR043128">
    <property type="entry name" value="Rev_trsase/Diguanyl_cyclase"/>
</dbReference>
<keyword evidence="7" id="KW-0695">RNA-directed DNA polymerase</keyword>
<keyword evidence="3" id="KW-0548">Nucleotidyltransferase</keyword>
<organism evidence="10 11">
    <name type="scientific">Tenebrio molitor</name>
    <name type="common">Yellow mealworm beetle</name>
    <dbReference type="NCBI Taxonomy" id="7067"/>
    <lineage>
        <taxon>Eukaryota</taxon>
        <taxon>Metazoa</taxon>
        <taxon>Ecdysozoa</taxon>
        <taxon>Arthropoda</taxon>
        <taxon>Hexapoda</taxon>
        <taxon>Insecta</taxon>
        <taxon>Pterygota</taxon>
        <taxon>Neoptera</taxon>
        <taxon>Endopterygota</taxon>
        <taxon>Coleoptera</taxon>
        <taxon>Polyphaga</taxon>
        <taxon>Cucujiformia</taxon>
        <taxon>Tenebrionidae</taxon>
        <taxon>Tenebrio</taxon>
    </lineage>
</organism>
<dbReference type="Proteomes" id="UP000719412">
    <property type="component" value="Unassembled WGS sequence"/>
</dbReference>
<dbReference type="FunFam" id="3.10.10.10:FF:000007">
    <property type="entry name" value="Retrovirus-related Pol polyprotein from transposon 17.6-like Protein"/>
    <property type="match status" value="1"/>
</dbReference>
<keyword evidence="2" id="KW-0808">Transferase</keyword>
<keyword evidence="4" id="KW-0540">Nuclease</keyword>
<dbReference type="Gene3D" id="3.10.10.10">
    <property type="entry name" value="HIV Type 1 Reverse Transcriptase, subunit A, domain 1"/>
    <property type="match status" value="1"/>
</dbReference>
<comment type="caution">
    <text evidence="10">The sequence shown here is derived from an EMBL/GenBank/DDBJ whole genome shotgun (WGS) entry which is preliminary data.</text>
</comment>
<reference evidence="10" key="1">
    <citation type="journal article" date="2020" name="J Insects Food Feed">
        <title>The yellow mealworm (Tenebrio molitor) genome: a resource for the emerging insects as food and feed industry.</title>
        <authorList>
            <person name="Eriksson T."/>
            <person name="Andere A."/>
            <person name="Kelstrup H."/>
            <person name="Emery V."/>
            <person name="Picard C."/>
        </authorList>
    </citation>
    <scope>NUCLEOTIDE SEQUENCE</scope>
    <source>
        <strain evidence="10">Stoneville</strain>
        <tissue evidence="10">Whole head</tissue>
    </source>
</reference>
<feature type="region of interest" description="Disordered" evidence="8">
    <location>
        <begin position="1"/>
        <end position="20"/>
    </location>
</feature>
<evidence type="ECO:0000256" key="8">
    <source>
        <dbReference type="SAM" id="MobiDB-lite"/>
    </source>
</evidence>
<evidence type="ECO:0000256" key="6">
    <source>
        <dbReference type="ARBA" id="ARBA00022801"/>
    </source>
</evidence>
<dbReference type="SUPFAM" id="SSF56672">
    <property type="entry name" value="DNA/RNA polymerases"/>
    <property type="match status" value="1"/>
</dbReference>
<evidence type="ECO:0000256" key="5">
    <source>
        <dbReference type="ARBA" id="ARBA00022759"/>
    </source>
</evidence>
<keyword evidence="11" id="KW-1185">Reference proteome</keyword>